<name>A0A9N9EGG0_9GLOM</name>
<keyword evidence="2" id="KW-1185">Reference proteome</keyword>
<accession>A0A9N9EGG0</accession>
<dbReference type="Proteomes" id="UP000789405">
    <property type="component" value="Unassembled WGS sequence"/>
</dbReference>
<protein>
    <submittedName>
        <fullName evidence="1">22181_t:CDS:1</fullName>
    </submittedName>
</protein>
<proteinExistence type="predicted"/>
<organism evidence="1 2">
    <name type="scientific">Dentiscutata erythropus</name>
    <dbReference type="NCBI Taxonomy" id="1348616"/>
    <lineage>
        <taxon>Eukaryota</taxon>
        <taxon>Fungi</taxon>
        <taxon>Fungi incertae sedis</taxon>
        <taxon>Mucoromycota</taxon>
        <taxon>Glomeromycotina</taxon>
        <taxon>Glomeromycetes</taxon>
        <taxon>Diversisporales</taxon>
        <taxon>Gigasporaceae</taxon>
        <taxon>Dentiscutata</taxon>
    </lineage>
</organism>
<reference evidence="1" key="1">
    <citation type="submission" date="2021-06" db="EMBL/GenBank/DDBJ databases">
        <authorList>
            <person name="Kallberg Y."/>
            <person name="Tangrot J."/>
            <person name="Rosling A."/>
        </authorList>
    </citation>
    <scope>NUCLEOTIDE SEQUENCE</scope>
    <source>
        <strain evidence="1">MA453B</strain>
    </source>
</reference>
<dbReference type="EMBL" id="CAJVPY010006865">
    <property type="protein sequence ID" value="CAG8670908.1"/>
    <property type="molecule type" value="Genomic_DNA"/>
</dbReference>
<dbReference type="OrthoDB" id="2377830at2759"/>
<comment type="caution">
    <text evidence="1">The sequence shown here is derived from an EMBL/GenBank/DDBJ whole genome shotgun (WGS) entry which is preliminary data.</text>
</comment>
<evidence type="ECO:0000313" key="1">
    <source>
        <dbReference type="EMBL" id="CAG8670908.1"/>
    </source>
</evidence>
<dbReference type="AlphaFoldDB" id="A0A9N9EGG0"/>
<sequence length="110" mass="13084">MDNNMDTIDLIDEVNNFITYIQSHLVFQRIFRLNINLYTQILQRTNNRKFITAYSLFKKRIIEEGYLINVTDGEIINLSANKIWRSLTPVEKSVFHTYATQIRSILDIRN</sequence>
<evidence type="ECO:0000313" key="2">
    <source>
        <dbReference type="Proteomes" id="UP000789405"/>
    </source>
</evidence>
<gene>
    <name evidence="1" type="ORF">DERYTH_LOCUS11234</name>
</gene>